<name>A0A3Q2G109_CYPVA</name>
<dbReference type="GO" id="GO:0051301">
    <property type="term" value="P:cell division"/>
    <property type="evidence" value="ECO:0007669"/>
    <property type="project" value="UniProtKB-KW"/>
</dbReference>
<dbReference type="GO" id="GO:0032465">
    <property type="term" value="P:regulation of cytokinesis"/>
    <property type="evidence" value="ECO:0007669"/>
    <property type="project" value="TreeGrafter"/>
</dbReference>
<proteinExistence type="predicted"/>
<accession>A0A3Q2G109</accession>
<keyword evidence="10" id="KW-0131">Cell cycle</keyword>
<feature type="coiled-coil region" evidence="12">
    <location>
        <begin position="289"/>
        <end position="486"/>
    </location>
</feature>
<dbReference type="GO" id="GO:0032154">
    <property type="term" value="C:cleavage furrow"/>
    <property type="evidence" value="ECO:0007669"/>
    <property type="project" value="UniProtKB-SubCell"/>
</dbReference>
<evidence type="ECO:0000256" key="11">
    <source>
        <dbReference type="ARBA" id="ARBA00023329"/>
    </source>
</evidence>
<evidence type="ECO:0000256" key="8">
    <source>
        <dbReference type="ARBA" id="ARBA00023054"/>
    </source>
</evidence>
<dbReference type="PROSITE" id="PS51511">
    <property type="entry name" value="FIP_RBD"/>
    <property type="match status" value="1"/>
</dbReference>
<dbReference type="Proteomes" id="UP000265020">
    <property type="component" value="Unassembled WGS sequence"/>
</dbReference>
<dbReference type="InterPro" id="IPR037245">
    <property type="entry name" value="FIP-RBD_C_sf"/>
</dbReference>
<evidence type="ECO:0000256" key="1">
    <source>
        <dbReference type="ARBA" id="ARBA00004214"/>
    </source>
</evidence>
<evidence type="ECO:0000259" key="15">
    <source>
        <dbReference type="PROSITE" id="PS51511"/>
    </source>
</evidence>
<evidence type="ECO:0000256" key="6">
    <source>
        <dbReference type="ARBA" id="ARBA00022618"/>
    </source>
</evidence>
<dbReference type="Gene3D" id="1.20.5.2440">
    <property type="match status" value="1"/>
</dbReference>
<dbReference type="InterPro" id="IPR051977">
    <property type="entry name" value="Rab11-interacting_regulator"/>
</dbReference>
<protein>
    <submittedName>
        <fullName evidence="16">RAB11 family interacting protein 4 (class II) a</fullName>
    </submittedName>
</protein>
<evidence type="ECO:0000256" key="12">
    <source>
        <dbReference type="SAM" id="Coils"/>
    </source>
</evidence>
<evidence type="ECO:0000259" key="14">
    <source>
        <dbReference type="PROSITE" id="PS50222"/>
    </source>
</evidence>
<feature type="domain" description="EF-hand" evidence="14">
    <location>
        <begin position="14"/>
        <end position="49"/>
    </location>
</feature>
<dbReference type="GO" id="GO:0030496">
    <property type="term" value="C:midbody"/>
    <property type="evidence" value="ECO:0007669"/>
    <property type="project" value="UniProtKB-SubCell"/>
</dbReference>
<dbReference type="InterPro" id="IPR057316">
    <property type="entry name" value="Rab11-FIP3/4_dom"/>
</dbReference>
<evidence type="ECO:0000256" key="10">
    <source>
        <dbReference type="ARBA" id="ARBA00023306"/>
    </source>
</evidence>
<dbReference type="PROSITE" id="PS50222">
    <property type="entry name" value="EF_HAND_2"/>
    <property type="match status" value="1"/>
</dbReference>
<dbReference type="GO" id="GO:0055038">
    <property type="term" value="C:recycling endosome membrane"/>
    <property type="evidence" value="ECO:0007669"/>
    <property type="project" value="UniProtKB-SubCell"/>
</dbReference>
<evidence type="ECO:0000256" key="9">
    <source>
        <dbReference type="ARBA" id="ARBA00023136"/>
    </source>
</evidence>
<keyword evidence="5" id="KW-0813">Transport</keyword>
<evidence type="ECO:0000256" key="2">
    <source>
        <dbReference type="ARBA" id="ARBA00004541"/>
    </source>
</evidence>
<dbReference type="STRING" id="28743.ENSCVAP00000015320"/>
<keyword evidence="6" id="KW-0132">Cell division</keyword>
<reference evidence="16" key="1">
    <citation type="submission" date="2025-08" db="UniProtKB">
        <authorList>
            <consortium name="Ensembl"/>
        </authorList>
    </citation>
    <scope>IDENTIFICATION</scope>
</reference>
<dbReference type="Ensembl" id="ENSCVAT00000023385.1">
    <property type="protein sequence ID" value="ENSCVAP00000015320.1"/>
    <property type="gene ID" value="ENSCVAG00000018170.1"/>
</dbReference>
<dbReference type="FunFam" id="1.20.5.2440:FF:000001">
    <property type="entry name" value="RAB11 family interacting protein 4"/>
    <property type="match status" value="1"/>
</dbReference>
<dbReference type="Pfam" id="PF09457">
    <property type="entry name" value="RBD-FIP"/>
    <property type="match status" value="1"/>
</dbReference>
<evidence type="ECO:0000313" key="17">
    <source>
        <dbReference type="Proteomes" id="UP000265020"/>
    </source>
</evidence>
<evidence type="ECO:0000256" key="13">
    <source>
        <dbReference type="SAM" id="MobiDB-lite"/>
    </source>
</evidence>
<dbReference type="GO" id="GO:0005509">
    <property type="term" value="F:calcium ion binding"/>
    <property type="evidence" value="ECO:0007669"/>
    <property type="project" value="InterPro"/>
</dbReference>
<dbReference type="InterPro" id="IPR002048">
    <property type="entry name" value="EF_hand_dom"/>
</dbReference>
<dbReference type="InterPro" id="IPR019018">
    <property type="entry name" value="Rab-bd_FIP-RBD"/>
</dbReference>
<feature type="region of interest" description="Disordered" evidence="13">
    <location>
        <begin position="143"/>
        <end position="180"/>
    </location>
</feature>
<reference evidence="16" key="2">
    <citation type="submission" date="2025-09" db="UniProtKB">
        <authorList>
            <consortium name="Ensembl"/>
        </authorList>
    </citation>
    <scope>IDENTIFICATION</scope>
</reference>
<dbReference type="GeneTree" id="ENSGT00440000033742"/>
<dbReference type="SUPFAM" id="SSF144270">
    <property type="entry name" value="Eferin C-derminal domain-like"/>
    <property type="match status" value="1"/>
</dbReference>
<keyword evidence="7" id="KW-0967">Endosome</keyword>
<comment type="subcellular location">
    <subcellularLocation>
        <location evidence="3">Cleavage furrow</location>
    </subcellularLocation>
    <subcellularLocation>
        <location evidence="2">Cytoplasmic vesicle</location>
    </subcellularLocation>
    <subcellularLocation>
        <location evidence="1">Midbody</location>
    </subcellularLocation>
    <subcellularLocation>
        <location evidence="4">Recycling endosome membrane</location>
        <topology evidence="4">Peripheral membrane protein</topology>
    </subcellularLocation>
</comment>
<dbReference type="GO" id="GO:0030139">
    <property type="term" value="C:endocytic vesicle"/>
    <property type="evidence" value="ECO:0007669"/>
    <property type="project" value="TreeGrafter"/>
</dbReference>
<evidence type="ECO:0000256" key="5">
    <source>
        <dbReference type="ARBA" id="ARBA00022448"/>
    </source>
</evidence>
<keyword evidence="11" id="KW-0968">Cytoplasmic vesicle</keyword>
<sequence>MERGGFPEQNQILQVLKRLKEVFDVCDEDADGFIRVEHLMDLGLQFGQGDEVMCCSVLSSHLFHIQSTLIFFCVLMQNDEARLGPPIITCTRSYGAEAESDGVKNARRPDSQEIQDRSTKHVIGLASVLVVLREEQFEDYGEGVDVDFSPSSPCPEEDSRTNGFSDLGSSLPSSGGHTPQKMQQLYNSDLLDIYCSQCCKKVNLLNDLEARLRNLKANSPNRKISSTAFGRQLFQANLGVFGSSRGSSTEDLFTDSIDSCDLDITEKVSFLEKKVTELESDSLANSDLKSKLKQENTHLVHRVHELEEQVRDAETKAAETLGEEMKRHREASSKMERDRNAEIDLLCCRVQQLEEENGEMTINVSRLKSQSEKLDQEKQRMTDKLEDTSLRLKDEVDLYRKIMDKLWHNRHEFQKEKEAMQELIDDLRRELEHLQLFKLEMEHPGKGKGLSEYNAKNRETEMELEVRRLKQENFKLRDQNDDLNAQILSLSLYEAKNLFSCHTKAQCLAAEIDNASRDEIVDALKEQEEINLRLRQYMDKIILAILDHNPSILEIKN</sequence>
<evidence type="ECO:0000256" key="7">
    <source>
        <dbReference type="ARBA" id="ARBA00022753"/>
    </source>
</evidence>
<dbReference type="GO" id="GO:0032456">
    <property type="term" value="P:endocytic recycling"/>
    <property type="evidence" value="ECO:0007669"/>
    <property type="project" value="TreeGrafter"/>
</dbReference>
<keyword evidence="17" id="KW-1185">Reference proteome</keyword>
<dbReference type="AlphaFoldDB" id="A0A3Q2G109"/>
<evidence type="ECO:0000256" key="3">
    <source>
        <dbReference type="ARBA" id="ARBA00004626"/>
    </source>
</evidence>
<keyword evidence="9" id="KW-0472">Membrane</keyword>
<dbReference type="Pfam" id="PF25450">
    <property type="entry name" value="Rab11-FIP3"/>
    <property type="match status" value="1"/>
</dbReference>
<evidence type="ECO:0000256" key="4">
    <source>
        <dbReference type="ARBA" id="ARBA00004654"/>
    </source>
</evidence>
<feature type="compositionally biased region" description="Low complexity" evidence="13">
    <location>
        <begin position="163"/>
        <end position="176"/>
    </location>
</feature>
<evidence type="ECO:0000313" key="16">
    <source>
        <dbReference type="Ensembl" id="ENSCVAP00000015320.1"/>
    </source>
</evidence>
<dbReference type="PANTHER" id="PTHR15726:SF5">
    <property type="entry name" value="RAB11 FAMILY-INTERACTING PROTEIN 4"/>
    <property type="match status" value="1"/>
</dbReference>
<keyword evidence="8 12" id="KW-0175">Coiled coil</keyword>
<dbReference type="GO" id="GO:0048592">
    <property type="term" value="P:eye morphogenesis"/>
    <property type="evidence" value="ECO:0007669"/>
    <property type="project" value="Ensembl"/>
</dbReference>
<feature type="domain" description="FIP-RBD" evidence="15">
    <location>
        <begin position="494"/>
        <end position="556"/>
    </location>
</feature>
<organism evidence="16 17">
    <name type="scientific">Cyprinodon variegatus</name>
    <name type="common">Sheepshead minnow</name>
    <dbReference type="NCBI Taxonomy" id="28743"/>
    <lineage>
        <taxon>Eukaryota</taxon>
        <taxon>Metazoa</taxon>
        <taxon>Chordata</taxon>
        <taxon>Craniata</taxon>
        <taxon>Vertebrata</taxon>
        <taxon>Euteleostomi</taxon>
        <taxon>Actinopterygii</taxon>
        <taxon>Neopterygii</taxon>
        <taxon>Teleostei</taxon>
        <taxon>Neoteleostei</taxon>
        <taxon>Acanthomorphata</taxon>
        <taxon>Ovalentaria</taxon>
        <taxon>Atherinomorphae</taxon>
        <taxon>Cyprinodontiformes</taxon>
        <taxon>Cyprinodontidae</taxon>
        <taxon>Cyprinodon</taxon>
    </lineage>
</organism>
<dbReference type="PANTHER" id="PTHR15726">
    <property type="entry name" value="RAB11-FAMILY INTERACTING PROTEIN"/>
    <property type="match status" value="1"/>
</dbReference>